<dbReference type="InterPro" id="IPR036625">
    <property type="entry name" value="E3-bd_dom_sf"/>
</dbReference>
<keyword evidence="10" id="KW-1185">Reference proteome</keyword>
<keyword evidence="5 7" id="KW-0450">Lipoyl</keyword>
<dbReference type="PROSITE" id="PS00189">
    <property type="entry name" value="LIPOYL"/>
    <property type="match status" value="1"/>
</dbReference>
<sequence length="416" mass="45649">MYEIVMPQLSDSMEEGKLIAWKKHLGEHVNVGDVIAEVESDKAIMEVQSFKAGMLSEVNVKEGDAVPVGSVIARIDTGAKESKAHEPKKVEAKEKPVVKQVKVQETVASVKEEPKEEPHAVVKSGHTAVHLKGGISPKARAKAAALGVDVAKVMTKNANQTVHAEDVDAYAKERYFTPKARKLLQAYHLDSSLFVLDHKIDSDEVQHYIDTNELSLPKALTSMQKAIILNVTASAAKPTFHIYESIDAALLEKHTQHSITAWLVKIFAKVMMQHENFRAKLLENAISIAPNASLSIAVADDNNLYMPVIKDANKLTIDEISKQLAAFKKKLQSSSFSAEDMQGGSFGISNLGMLGVKRFDAMINRDESGIMAIGGIEDGKISITLTADHRLINGYEAALFMNDVKKELREPLNFKD</sequence>
<dbReference type="Pfam" id="PF00364">
    <property type="entry name" value="Biotin_lipoyl"/>
    <property type="match status" value="1"/>
</dbReference>
<comment type="subunit">
    <text evidence="3">Forms a 24-polypeptide structural core with octahedral symmetry.</text>
</comment>
<dbReference type="InterPro" id="IPR050743">
    <property type="entry name" value="2-oxoacid_DH_E2_comp"/>
</dbReference>
<dbReference type="Pfam" id="PF00198">
    <property type="entry name" value="2-oxoacid_dh"/>
    <property type="match status" value="1"/>
</dbReference>
<evidence type="ECO:0000256" key="3">
    <source>
        <dbReference type="ARBA" id="ARBA00011484"/>
    </source>
</evidence>
<evidence type="ECO:0000256" key="2">
    <source>
        <dbReference type="ARBA" id="ARBA00007317"/>
    </source>
</evidence>
<comment type="cofactor">
    <cofactor evidence="1 7">
        <name>(R)-lipoate</name>
        <dbReference type="ChEBI" id="CHEBI:83088"/>
    </cofactor>
</comment>
<evidence type="ECO:0000256" key="4">
    <source>
        <dbReference type="ARBA" id="ARBA00022679"/>
    </source>
</evidence>
<dbReference type="InterPro" id="IPR001078">
    <property type="entry name" value="2-oxoacid_DH_actylTfrase"/>
</dbReference>
<evidence type="ECO:0000313" key="9">
    <source>
        <dbReference type="EMBL" id="QOP45785.1"/>
    </source>
</evidence>
<dbReference type="SUPFAM" id="SSF52777">
    <property type="entry name" value="CoA-dependent acyltransferases"/>
    <property type="match status" value="1"/>
</dbReference>
<evidence type="ECO:0000256" key="7">
    <source>
        <dbReference type="RuleBase" id="RU003423"/>
    </source>
</evidence>
<dbReference type="EMBL" id="CP041406">
    <property type="protein sequence ID" value="QOP45785.1"/>
    <property type="molecule type" value="Genomic_DNA"/>
</dbReference>
<dbReference type="InterPro" id="IPR023213">
    <property type="entry name" value="CAT-like_dom_sf"/>
</dbReference>
<gene>
    <name evidence="9" type="ORF">FM071_05585</name>
</gene>
<dbReference type="InterPro" id="IPR011053">
    <property type="entry name" value="Single_hybrid_motif"/>
</dbReference>
<dbReference type="SUPFAM" id="SSF51230">
    <property type="entry name" value="Single hybrid motif"/>
    <property type="match status" value="1"/>
</dbReference>
<feature type="domain" description="Lipoyl-binding" evidence="8">
    <location>
        <begin position="1"/>
        <end position="76"/>
    </location>
</feature>
<evidence type="ECO:0000256" key="1">
    <source>
        <dbReference type="ARBA" id="ARBA00001938"/>
    </source>
</evidence>
<reference evidence="9 10" key="1">
    <citation type="submission" date="2019-07" db="EMBL/GenBank/DDBJ databases">
        <title>Sulfurimonas paralvinellae sp. nov., a novel mesophilic, hydrogen- and sulfur-oxidizing chemolithoautotroph within the Epsilonproteo- bacteria isolated from a deep-sea hydrothermal vent polychaete nest, reclassification of Thiomicrospira denitrificans as Sulfurimonas denitrificans comb. nov. and emended description of the genus Sulfurimonas.</title>
        <authorList>
            <person name="Wang S."/>
            <person name="Jiang L."/>
            <person name="Shao Z."/>
        </authorList>
    </citation>
    <scope>NUCLEOTIDE SEQUENCE [LARGE SCALE GENOMIC DNA]</scope>
    <source>
        <strain evidence="9 10">GO25</strain>
    </source>
</reference>
<dbReference type="GO" id="GO:0005737">
    <property type="term" value="C:cytoplasm"/>
    <property type="evidence" value="ECO:0007669"/>
    <property type="project" value="TreeGrafter"/>
</dbReference>
<evidence type="ECO:0000313" key="10">
    <source>
        <dbReference type="Proteomes" id="UP000593580"/>
    </source>
</evidence>
<dbReference type="PANTHER" id="PTHR43178:SF5">
    <property type="entry name" value="LIPOAMIDE ACYLTRANSFERASE COMPONENT OF BRANCHED-CHAIN ALPHA-KETO ACID DEHYDROGENASE COMPLEX, MITOCHONDRIAL"/>
    <property type="match status" value="1"/>
</dbReference>
<dbReference type="EC" id="2.3.1.-" evidence="7"/>
<dbReference type="Gene3D" id="3.30.559.10">
    <property type="entry name" value="Chloramphenicol acetyltransferase-like domain"/>
    <property type="match status" value="1"/>
</dbReference>
<dbReference type="KEGG" id="spal:FM071_05585"/>
<evidence type="ECO:0000256" key="6">
    <source>
        <dbReference type="ARBA" id="ARBA00023315"/>
    </source>
</evidence>
<dbReference type="Gene3D" id="2.40.50.100">
    <property type="match status" value="1"/>
</dbReference>
<dbReference type="PANTHER" id="PTHR43178">
    <property type="entry name" value="DIHYDROLIPOAMIDE ACETYLTRANSFERASE COMPONENT OF PYRUVATE DEHYDROGENASE COMPLEX"/>
    <property type="match status" value="1"/>
</dbReference>
<accession>A0A7M1B7Z6</accession>
<dbReference type="GO" id="GO:0016407">
    <property type="term" value="F:acetyltransferase activity"/>
    <property type="evidence" value="ECO:0007669"/>
    <property type="project" value="TreeGrafter"/>
</dbReference>
<proteinExistence type="inferred from homology"/>
<evidence type="ECO:0000256" key="5">
    <source>
        <dbReference type="ARBA" id="ARBA00022823"/>
    </source>
</evidence>
<evidence type="ECO:0000259" key="8">
    <source>
        <dbReference type="PROSITE" id="PS50968"/>
    </source>
</evidence>
<dbReference type="InterPro" id="IPR003016">
    <property type="entry name" value="2-oxoA_DH_lipoyl-BS"/>
</dbReference>
<protein>
    <recommendedName>
        <fullName evidence="7">Dihydrolipoamide acetyltransferase component of pyruvate dehydrogenase complex</fullName>
        <ecNumber evidence="7">2.3.1.-</ecNumber>
    </recommendedName>
</protein>
<dbReference type="Proteomes" id="UP000593580">
    <property type="component" value="Chromosome"/>
</dbReference>
<keyword evidence="6 7" id="KW-0012">Acyltransferase</keyword>
<dbReference type="CDD" id="cd06849">
    <property type="entry name" value="lipoyl_domain"/>
    <property type="match status" value="1"/>
</dbReference>
<dbReference type="InterPro" id="IPR000089">
    <property type="entry name" value="Biotin_lipoyl"/>
</dbReference>
<dbReference type="PROSITE" id="PS50968">
    <property type="entry name" value="BIOTINYL_LIPOYL"/>
    <property type="match status" value="1"/>
</dbReference>
<organism evidence="9 10">
    <name type="scientific">Sulfurimonas paralvinellae</name>
    <dbReference type="NCBI Taxonomy" id="317658"/>
    <lineage>
        <taxon>Bacteria</taxon>
        <taxon>Pseudomonadati</taxon>
        <taxon>Campylobacterota</taxon>
        <taxon>Epsilonproteobacteria</taxon>
        <taxon>Campylobacterales</taxon>
        <taxon>Sulfurimonadaceae</taxon>
        <taxon>Sulfurimonas</taxon>
    </lineage>
</organism>
<keyword evidence="4 7" id="KW-0808">Transferase</keyword>
<name>A0A7M1B7Z6_9BACT</name>
<dbReference type="RefSeq" id="WP_193109711.1">
    <property type="nucleotide sequence ID" value="NZ_CP041406.1"/>
</dbReference>
<dbReference type="AlphaFoldDB" id="A0A7M1B7Z6"/>
<dbReference type="GO" id="GO:0031405">
    <property type="term" value="F:lipoic acid binding"/>
    <property type="evidence" value="ECO:0007669"/>
    <property type="project" value="TreeGrafter"/>
</dbReference>
<comment type="similarity">
    <text evidence="2 7">Belongs to the 2-oxoacid dehydrogenase family.</text>
</comment>
<dbReference type="Gene3D" id="4.10.320.10">
    <property type="entry name" value="E3-binding domain"/>
    <property type="match status" value="1"/>
</dbReference>